<sequence>MSLPRLIAAGLSAASGRLRSLSTTAASHPPWAMVDRISAVYKSQPPTFHLAEPPRYSYLQMPADLINASDEPGPDSDAEQLLGGFVLSSSSGANGLLLLMCWDGRVASPILAQQGGKQVRHWTGEPVYGHKPDFTYLICNPLSGQVSRVPNIRGTTKILRDPCLGLLTQVDRGYGLPDRFAIAMLMADNKMLRFMSETGEWDLAAGEPGPRERPFQRAIPTNQEAVAFGGRLWWVDLSCRAVSVDPFSNWPESRFVELPKGSVLPAPGPATHGADAL</sequence>
<protein>
    <submittedName>
        <fullName evidence="1">Uncharacterized protein</fullName>
    </submittedName>
</protein>
<evidence type="ECO:0000313" key="1">
    <source>
        <dbReference type="EnsemblPlants" id="AVESA.00010b.r2.4CG1296990.1.CDS.1"/>
    </source>
</evidence>
<organism evidence="1 2">
    <name type="scientific">Avena sativa</name>
    <name type="common">Oat</name>
    <dbReference type="NCBI Taxonomy" id="4498"/>
    <lineage>
        <taxon>Eukaryota</taxon>
        <taxon>Viridiplantae</taxon>
        <taxon>Streptophyta</taxon>
        <taxon>Embryophyta</taxon>
        <taxon>Tracheophyta</taxon>
        <taxon>Spermatophyta</taxon>
        <taxon>Magnoliopsida</taxon>
        <taxon>Liliopsida</taxon>
        <taxon>Poales</taxon>
        <taxon>Poaceae</taxon>
        <taxon>BOP clade</taxon>
        <taxon>Pooideae</taxon>
        <taxon>Poodae</taxon>
        <taxon>Poeae</taxon>
        <taxon>Poeae Chloroplast Group 1 (Aveneae type)</taxon>
        <taxon>Aveninae</taxon>
        <taxon>Avena</taxon>
    </lineage>
</organism>
<reference evidence="1" key="2">
    <citation type="submission" date="2025-09" db="UniProtKB">
        <authorList>
            <consortium name="EnsemblPlants"/>
        </authorList>
    </citation>
    <scope>IDENTIFICATION</scope>
</reference>
<keyword evidence="2" id="KW-1185">Reference proteome</keyword>
<reference evidence="1" key="1">
    <citation type="submission" date="2021-05" db="EMBL/GenBank/DDBJ databases">
        <authorList>
            <person name="Scholz U."/>
            <person name="Mascher M."/>
            <person name="Fiebig A."/>
        </authorList>
    </citation>
    <scope>NUCLEOTIDE SEQUENCE [LARGE SCALE GENOMIC DNA]</scope>
</reference>
<name>A0ACD5WWD8_AVESA</name>
<dbReference type="EnsemblPlants" id="AVESA.00010b.r2.4CG1296990.1">
    <property type="protein sequence ID" value="AVESA.00010b.r2.4CG1296990.1.CDS.1"/>
    <property type="gene ID" value="AVESA.00010b.r2.4CG1296990"/>
</dbReference>
<evidence type="ECO:0000313" key="2">
    <source>
        <dbReference type="Proteomes" id="UP001732700"/>
    </source>
</evidence>
<dbReference type="Proteomes" id="UP001732700">
    <property type="component" value="Chromosome 4C"/>
</dbReference>
<proteinExistence type="predicted"/>
<accession>A0ACD5WWD8</accession>